<dbReference type="EMBL" id="KE504208">
    <property type="protein sequence ID" value="EPS95388.1"/>
    <property type="molecule type" value="Genomic_DNA"/>
</dbReference>
<keyword evidence="3" id="KW-1185">Reference proteome</keyword>
<sequence>MNGSHELSGEPQAATKKQELRSSQLGMRGTHDLLKTLKKGKWCREPTSTDIADPCPAFDKVGIDKSWNQGLVQRRRAKTSHAREGQAADLAVRSSPRRPSLQSISRIVQKNKSHAKGNEQTLDVCPSSRPQLERARWRRKMVKRTGARSSQRSIWRNPRYN</sequence>
<feature type="region of interest" description="Disordered" evidence="1">
    <location>
        <begin position="1"/>
        <end position="31"/>
    </location>
</feature>
<dbReference type="HOGENOM" id="CLU_1643736_0_0_1"/>
<accession>S8DW23</accession>
<name>S8DW23_FOMSC</name>
<dbReference type="InParanoid" id="S8DW23"/>
<dbReference type="AlphaFoldDB" id="S8DW23"/>
<dbReference type="Proteomes" id="UP000015241">
    <property type="component" value="Unassembled WGS sequence"/>
</dbReference>
<proteinExistence type="predicted"/>
<feature type="compositionally biased region" description="Polar residues" evidence="1">
    <location>
        <begin position="147"/>
        <end position="161"/>
    </location>
</feature>
<reference evidence="2 3" key="1">
    <citation type="journal article" date="2012" name="Science">
        <title>The Paleozoic origin of enzymatic lignin decomposition reconstructed from 31 fungal genomes.</title>
        <authorList>
            <person name="Floudas D."/>
            <person name="Binder M."/>
            <person name="Riley R."/>
            <person name="Barry K."/>
            <person name="Blanchette R.A."/>
            <person name="Henrissat B."/>
            <person name="Martinez A.T."/>
            <person name="Otillar R."/>
            <person name="Spatafora J.W."/>
            <person name="Yadav J.S."/>
            <person name="Aerts A."/>
            <person name="Benoit I."/>
            <person name="Boyd A."/>
            <person name="Carlson A."/>
            <person name="Copeland A."/>
            <person name="Coutinho P.M."/>
            <person name="de Vries R.P."/>
            <person name="Ferreira P."/>
            <person name="Findley K."/>
            <person name="Foster B."/>
            <person name="Gaskell J."/>
            <person name="Glotzer D."/>
            <person name="Gorecki P."/>
            <person name="Heitman J."/>
            <person name="Hesse C."/>
            <person name="Hori C."/>
            <person name="Igarashi K."/>
            <person name="Jurgens J.A."/>
            <person name="Kallen N."/>
            <person name="Kersten P."/>
            <person name="Kohler A."/>
            <person name="Kuees U."/>
            <person name="Kumar T.K.A."/>
            <person name="Kuo A."/>
            <person name="LaButti K."/>
            <person name="Larrondo L.F."/>
            <person name="Lindquist E."/>
            <person name="Ling A."/>
            <person name="Lombard V."/>
            <person name="Lucas S."/>
            <person name="Lundell T."/>
            <person name="Martin R."/>
            <person name="McLaughlin D.J."/>
            <person name="Morgenstern I."/>
            <person name="Morin E."/>
            <person name="Murat C."/>
            <person name="Nagy L.G."/>
            <person name="Nolan M."/>
            <person name="Ohm R.A."/>
            <person name="Patyshakuliyeva A."/>
            <person name="Rokas A."/>
            <person name="Ruiz-Duenas F.J."/>
            <person name="Sabat G."/>
            <person name="Salamov A."/>
            <person name="Samejima M."/>
            <person name="Schmutz J."/>
            <person name="Slot J.C."/>
            <person name="St John F."/>
            <person name="Stenlid J."/>
            <person name="Sun H."/>
            <person name="Sun S."/>
            <person name="Syed K."/>
            <person name="Tsang A."/>
            <person name="Wiebenga A."/>
            <person name="Young D."/>
            <person name="Pisabarro A."/>
            <person name="Eastwood D.C."/>
            <person name="Martin F."/>
            <person name="Cullen D."/>
            <person name="Grigoriev I.V."/>
            <person name="Hibbett D.S."/>
        </authorList>
    </citation>
    <scope>NUCLEOTIDE SEQUENCE</scope>
    <source>
        <strain evidence="3">FP-58527</strain>
    </source>
</reference>
<organism evidence="2 3">
    <name type="scientific">Fomitopsis schrenkii</name>
    <name type="common">Brown rot fungus</name>
    <dbReference type="NCBI Taxonomy" id="2126942"/>
    <lineage>
        <taxon>Eukaryota</taxon>
        <taxon>Fungi</taxon>
        <taxon>Dikarya</taxon>
        <taxon>Basidiomycota</taxon>
        <taxon>Agaricomycotina</taxon>
        <taxon>Agaricomycetes</taxon>
        <taxon>Polyporales</taxon>
        <taxon>Fomitopsis</taxon>
    </lineage>
</organism>
<evidence type="ECO:0000313" key="3">
    <source>
        <dbReference type="Proteomes" id="UP000015241"/>
    </source>
</evidence>
<feature type="compositionally biased region" description="Basic residues" evidence="1">
    <location>
        <begin position="136"/>
        <end position="146"/>
    </location>
</feature>
<gene>
    <name evidence="2" type="ORF">FOMPIDRAFT_1054200</name>
</gene>
<evidence type="ECO:0000256" key="1">
    <source>
        <dbReference type="SAM" id="MobiDB-lite"/>
    </source>
</evidence>
<evidence type="ECO:0000313" key="2">
    <source>
        <dbReference type="EMBL" id="EPS95388.1"/>
    </source>
</evidence>
<feature type="region of interest" description="Disordered" evidence="1">
    <location>
        <begin position="76"/>
        <end position="161"/>
    </location>
</feature>
<protein>
    <submittedName>
        <fullName evidence="2">Uncharacterized protein</fullName>
    </submittedName>
</protein>